<reference evidence="2 3" key="1">
    <citation type="submission" date="2019-12" db="EMBL/GenBank/DDBJ databases">
        <title>Genomic-based taxomic classification of the family Erythrobacteraceae.</title>
        <authorList>
            <person name="Xu L."/>
        </authorList>
    </citation>
    <scope>NUCLEOTIDE SEQUENCE [LARGE SCALE GENOMIC DNA]</scope>
    <source>
        <strain evidence="2 3">MCCC 1A09965</strain>
    </source>
</reference>
<dbReference type="AlphaFoldDB" id="A0A844YDX6"/>
<protein>
    <recommendedName>
        <fullName evidence="1">Phosphodiester glycosidase domain-containing protein</fullName>
    </recommendedName>
</protein>
<dbReference type="EMBL" id="WTYN01000001">
    <property type="protein sequence ID" value="MXO61755.1"/>
    <property type="molecule type" value="Genomic_DNA"/>
</dbReference>
<keyword evidence="3" id="KW-1185">Reference proteome</keyword>
<feature type="domain" description="Phosphodiester glycosidase" evidence="1">
    <location>
        <begin position="136"/>
        <end position="303"/>
    </location>
</feature>
<evidence type="ECO:0000313" key="2">
    <source>
        <dbReference type="EMBL" id="MXO61755.1"/>
    </source>
</evidence>
<proteinExistence type="predicted"/>
<dbReference type="Proteomes" id="UP000445582">
    <property type="component" value="Unassembled WGS sequence"/>
</dbReference>
<sequence>MRGEGRRADRGSARSSARVERDRIRPVKRIFLLTLLSLVACDQQQEAGNPVIRHDISGDTVRDVTGASKKAAPAPSESPSAAFASACTPHFFEDVLLTDCVAEPGKHVISTALGPKGGAPYRSLKAYAGAVEAGSVAFAVNAGMFDKEGKPIGYFVQGGDRLKELNRADGSGNFHMKPNGVFYGSSGNWHVKTSEDFFSSVRDRPAFGTQSGPMLVIGGKLHPEFQDDGPSKAIRNGVGVDAQGRAHFVISEAPVSFGKFARFYRDELKVANALYLDGSVSALWDPAKNRIDGGAPIGPMLVVTRKD</sequence>
<dbReference type="Pfam" id="PF09992">
    <property type="entry name" value="NAGPA"/>
    <property type="match status" value="1"/>
</dbReference>
<dbReference type="InterPro" id="IPR018711">
    <property type="entry name" value="NAGPA"/>
</dbReference>
<organism evidence="2 3">
    <name type="scientific">Qipengyuania oceanensis</name>
    <dbReference type="NCBI Taxonomy" id="1463597"/>
    <lineage>
        <taxon>Bacteria</taxon>
        <taxon>Pseudomonadati</taxon>
        <taxon>Pseudomonadota</taxon>
        <taxon>Alphaproteobacteria</taxon>
        <taxon>Sphingomonadales</taxon>
        <taxon>Erythrobacteraceae</taxon>
        <taxon>Qipengyuania</taxon>
    </lineage>
</organism>
<comment type="caution">
    <text evidence="2">The sequence shown here is derived from an EMBL/GenBank/DDBJ whole genome shotgun (WGS) entry which is preliminary data.</text>
</comment>
<dbReference type="OrthoDB" id="5515706at2"/>
<evidence type="ECO:0000313" key="3">
    <source>
        <dbReference type="Proteomes" id="UP000445582"/>
    </source>
</evidence>
<accession>A0A844YDX6</accession>
<gene>
    <name evidence="2" type="ORF">GRI48_01905</name>
</gene>
<name>A0A844YDX6_9SPHN</name>
<evidence type="ECO:0000259" key="1">
    <source>
        <dbReference type="Pfam" id="PF09992"/>
    </source>
</evidence>